<feature type="transmembrane region" description="Helical" evidence="1">
    <location>
        <begin position="13"/>
        <end position="35"/>
    </location>
</feature>
<feature type="transmembrane region" description="Helical" evidence="1">
    <location>
        <begin position="72"/>
        <end position="94"/>
    </location>
</feature>
<feature type="transmembrane region" description="Helical" evidence="1">
    <location>
        <begin position="41"/>
        <end position="60"/>
    </location>
</feature>
<keyword evidence="1" id="KW-0472">Membrane</keyword>
<evidence type="ECO:0000313" key="2">
    <source>
        <dbReference type="EMBL" id="ETJ34656.1"/>
    </source>
</evidence>
<protein>
    <submittedName>
        <fullName evidence="2">Uncharacterized protein</fullName>
    </submittedName>
</protein>
<sequence>MNIKNEIAILGKIFMYFSISLIFTCIGFLIGKAFIPENIVMMANSFIVILVVFLFLLTLSSRKQIIPQKFSIRFVYLFALIVGVLYYPILTHYFRDLGTITFVSITIGTSLLFIILTIVSYKKPEGYLQ</sequence>
<reference evidence="2" key="1">
    <citation type="submission" date="2013-12" db="EMBL/GenBank/DDBJ databases">
        <title>A Varibaculum cambriense genome reconstructed from a premature infant gut community with otherwise low bacterial novelty that shifts toward anaerobic metabolism during the third week of life.</title>
        <authorList>
            <person name="Brown C.T."/>
            <person name="Sharon I."/>
            <person name="Thomas B.C."/>
            <person name="Castelle C.J."/>
            <person name="Morowitz M.J."/>
            <person name="Banfield J.F."/>
        </authorList>
    </citation>
    <scope>NUCLEOTIDE SEQUENCE</scope>
</reference>
<organism evidence="2">
    <name type="scientific">human gut metagenome</name>
    <dbReference type="NCBI Taxonomy" id="408170"/>
    <lineage>
        <taxon>unclassified sequences</taxon>
        <taxon>metagenomes</taxon>
        <taxon>organismal metagenomes</taxon>
    </lineage>
</organism>
<proteinExistence type="predicted"/>
<feature type="transmembrane region" description="Helical" evidence="1">
    <location>
        <begin position="100"/>
        <end position="121"/>
    </location>
</feature>
<dbReference type="AlphaFoldDB" id="W1XWX0"/>
<evidence type="ECO:0000256" key="1">
    <source>
        <dbReference type="SAM" id="Phobius"/>
    </source>
</evidence>
<comment type="caution">
    <text evidence="2">The sequence shown here is derived from an EMBL/GenBank/DDBJ whole genome shotgun (WGS) entry which is preliminary data.</text>
</comment>
<gene>
    <name evidence="2" type="ORF">Q604_UNBC10923G0001</name>
</gene>
<name>W1XWX0_9ZZZZ</name>
<accession>W1XWX0</accession>
<dbReference type="EMBL" id="AZMM01010923">
    <property type="protein sequence ID" value="ETJ34656.1"/>
    <property type="molecule type" value="Genomic_DNA"/>
</dbReference>
<keyword evidence="1" id="KW-1133">Transmembrane helix</keyword>
<keyword evidence="1" id="KW-0812">Transmembrane</keyword>